<proteinExistence type="predicted"/>
<organism evidence="4 5">
    <name type="scientific">Actinomadura vinacea</name>
    <dbReference type="NCBI Taxonomy" id="115336"/>
    <lineage>
        <taxon>Bacteria</taxon>
        <taxon>Bacillati</taxon>
        <taxon>Actinomycetota</taxon>
        <taxon>Actinomycetes</taxon>
        <taxon>Streptosporangiales</taxon>
        <taxon>Thermomonosporaceae</taxon>
        <taxon>Actinomadura</taxon>
    </lineage>
</organism>
<keyword evidence="2" id="KW-0472">Membrane</keyword>
<dbReference type="EMBL" id="BAAARW010000012">
    <property type="protein sequence ID" value="GAA2421266.1"/>
    <property type="molecule type" value="Genomic_DNA"/>
</dbReference>
<evidence type="ECO:0000313" key="4">
    <source>
        <dbReference type="EMBL" id="GAA2421266.1"/>
    </source>
</evidence>
<keyword evidence="5" id="KW-1185">Reference proteome</keyword>
<feature type="transmembrane region" description="Helical" evidence="2">
    <location>
        <begin position="9"/>
        <end position="30"/>
    </location>
</feature>
<reference evidence="4 5" key="1">
    <citation type="journal article" date="2019" name="Int. J. Syst. Evol. Microbiol.">
        <title>The Global Catalogue of Microorganisms (GCM) 10K type strain sequencing project: providing services to taxonomists for standard genome sequencing and annotation.</title>
        <authorList>
            <consortium name="The Broad Institute Genomics Platform"/>
            <consortium name="The Broad Institute Genome Sequencing Center for Infectious Disease"/>
            <person name="Wu L."/>
            <person name="Ma J."/>
        </authorList>
    </citation>
    <scope>NUCLEOTIDE SEQUENCE [LARGE SCALE GENOMIC DNA]</scope>
    <source>
        <strain evidence="4 5">JCM 3325</strain>
    </source>
</reference>
<dbReference type="InterPro" id="IPR017592">
    <property type="entry name" value="Pilus_assmbl_Flp-typ_CpaB"/>
</dbReference>
<protein>
    <submittedName>
        <fullName evidence="4">Flp pilus assembly protein CpaB</fullName>
    </submittedName>
</protein>
<evidence type="ECO:0000259" key="3">
    <source>
        <dbReference type="Pfam" id="PF16976"/>
    </source>
</evidence>
<comment type="caution">
    <text evidence="4">The sequence shown here is derived from an EMBL/GenBank/DDBJ whole genome shotgun (WGS) entry which is preliminary data.</text>
</comment>
<dbReference type="Proteomes" id="UP001501231">
    <property type="component" value="Unassembled WGS sequence"/>
</dbReference>
<sequence>MNPRQRRGVLLMILAAVGAVFVFITVIGYVGKVQADADAAVGEMTTVLQVQSNVEAFQPVTASAVKQTRIPKKWSTNAFVTNLADLQGKVAAGGIPSGAYLQQGMLLDAPSLQPGQREIAIMIDAETGVAGKVINGSIVDVYASFDSTQSGRQVTSACAVRILNRVQVINVGQVQQTPETGGGQQQNASNRPSSGAAVPVTFALNSDDALKLTYAESFARKVRLALVGGAQDAKPPFNRLCETPQVGRGGQ</sequence>
<feature type="domain" description="Flp pilus assembly protein RcpC/CpaB" evidence="3">
    <location>
        <begin position="111"/>
        <end position="226"/>
    </location>
</feature>
<dbReference type="NCBIfam" id="TIGR03177">
    <property type="entry name" value="pilus_cpaB"/>
    <property type="match status" value="1"/>
</dbReference>
<gene>
    <name evidence="4" type="primary">cpaB</name>
    <name evidence="4" type="ORF">GCM10010191_35830</name>
</gene>
<dbReference type="InterPro" id="IPR031571">
    <property type="entry name" value="RcpC_dom"/>
</dbReference>
<evidence type="ECO:0000256" key="2">
    <source>
        <dbReference type="SAM" id="Phobius"/>
    </source>
</evidence>
<keyword evidence="2" id="KW-1133">Transmembrane helix</keyword>
<dbReference type="Pfam" id="PF16976">
    <property type="entry name" value="RcpC"/>
    <property type="match status" value="1"/>
</dbReference>
<name>A0ABN3J5A3_9ACTN</name>
<keyword evidence="2" id="KW-0812">Transmembrane</keyword>
<feature type="region of interest" description="Disordered" evidence="1">
    <location>
        <begin position="175"/>
        <end position="195"/>
    </location>
</feature>
<evidence type="ECO:0000313" key="5">
    <source>
        <dbReference type="Proteomes" id="UP001501231"/>
    </source>
</evidence>
<evidence type="ECO:0000256" key="1">
    <source>
        <dbReference type="SAM" id="MobiDB-lite"/>
    </source>
</evidence>
<accession>A0ABN3J5A3</accession>
<dbReference type="CDD" id="cd11614">
    <property type="entry name" value="SAF_CpaB_FlgA_like"/>
    <property type="match status" value="1"/>
</dbReference>